<proteinExistence type="predicted"/>
<organism evidence="1">
    <name type="scientific">marine sediment metagenome</name>
    <dbReference type="NCBI Taxonomy" id="412755"/>
    <lineage>
        <taxon>unclassified sequences</taxon>
        <taxon>metagenomes</taxon>
        <taxon>ecological metagenomes</taxon>
    </lineage>
</organism>
<comment type="caution">
    <text evidence="1">The sequence shown here is derived from an EMBL/GenBank/DDBJ whole genome shotgun (WGS) entry which is preliminary data.</text>
</comment>
<reference evidence="1" key="1">
    <citation type="journal article" date="2015" name="Nature">
        <title>Complex archaea that bridge the gap between prokaryotes and eukaryotes.</title>
        <authorList>
            <person name="Spang A."/>
            <person name="Saw J.H."/>
            <person name="Jorgensen S.L."/>
            <person name="Zaremba-Niedzwiedzka K."/>
            <person name="Martijn J."/>
            <person name="Lind A.E."/>
            <person name="van Eijk R."/>
            <person name="Schleper C."/>
            <person name="Guy L."/>
            <person name="Ettema T.J."/>
        </authorList>
    </citation>
    <scope>NUCLEOTIDE SEQUENCE</scope>
</reference>
<protein>
    <submittedName>
        <fullName evidence="1">Uncharacterized protein</fullName>
    </submittedName>
</protein>
<name>A0A0F8Y6Q3_9ZZZZ</name>
<gene>
    <name evidence="1" type="ORF">LCGC14_2856730</name>
</gene>
<dbReference type="EMBL" id="LAZR01055105">
    <property type="protein sequence ID" value="KKK77127.1"/>
    <property type="molecule type" value="Genomic_DNA"/>
</dbReference>
<evidence type="ECO:0000313" key="1">
    <source>
        <dbReference type="EMBL" id="KKK77127.1"/>
    </source>
</evidence>
<sequence length="102" mass="11918">MILMVYGKLSANNLPRCKGEKMAKGMLIEDFLAMYKIKPGKYRMKEKGTHFPLVKTVHVRTTIDDGIVVYRQWHGRYGWKYGLDTTKLLQELLEKGELERVN</sequence>
<dbReference type="AlphaFoldDB" id="A0A0F8Y6Q3"/>
<accession>A0A0F8Y6Q3</accession>